<sequence length="877" mass="101678">MTSIYDNLHYFYYQMGINLIPMDSRNKRPLVNWKEWQDKVIPNEIFEKLKNEGLFKNGFALFTGRIWRGPNRGKYLICIDIDNNGGMEEFVASFTEIKSIQELSQHTLVVQHEDAKSERAHIYMIVEKPIHKICGISTISIINKEINSELPAIEVKTDSSTLLIGPGSLHKNGFHYEIQGTKSIQILDDKKTSLLKTALDNICLKYNGNYTKYPSLPSLQEMDEDDYLVYAGNNRHLNLLRKIDSWYSLSNKVLTFDELFKRAMTWNDLHCKPPLDENEASILVKQSMGWINTKIDSSLDKGNDNSKVKYEFQKENPKIESIVVDKERIFDKIPDKMLVEYILRIIQKTVKREDSLIRLILYTSLSTFTSDPLNLGIVAPTSEGKTYAVSEVIKLFPKQNVWMIGNMSPKVLIRDKGILVDQNNEPIIERVKEIKSQIEKQKDENIKNDLKERLKALYDDSKVLIDLSNMILVFLEPPHSDTWNILKPILSHDTLEIEHPYVYKTETKGLEVKHIVTRGWPACIFCSAKDDSSWSMWPEIQSRFFITSPNMVKQKYQDSNILIAQKKGLPALVQEQLIISKEDLDLAKECILLLKEELLLNYSNNVWIPFQSILSESLPSEKGPDVRIADRIFSMLVLITKVNSYNRPKLVYGKEILTITLLSDLEEVLKLIHNITGIPSYKVDFLTEIFIPLYLSKKEPLQKDDKSEDRIAVYTNELSDYFKKIKGKSLTTDAIKKIYLMELKNNGLIDDFQSEVDKRKNGYYPIVDVDQFSSTNEKCINYTNLSVDDNKLQFFKLKMSNNYNKIDENWLDFQIIGLIKYGIGRANLFKLLDQGNNQICICRFVKEYNKFGSLSRYFQGVENYVYYSKVFRGIRKL</sequence>
<dbReference type="RefSeq" id="WP_134484676.1">
    <property type="nucleotide sequence ID" value="NZ_LR216287.1"/>
</dbReference>
<reference evidence="2 3" key="1">
    <citation type="submission" date="2019-02" db="EMBL/GenBank/DDBJ databases">
        <authorList>
            <person name="Lehtovirta-Morley E L."/>
        </authorList>
    </citation>
    <scope>NUCLEOTIDE SEQUENCE [LARGE SCALE GENOMIC DNA]</scope>
    <source>
        <strain evidence="2">NFRAN1</strain>
    </source>
</reference>
<dbReference type="Pfam" id="PF09250">
    <property type="entry name" value="Prim-Pol"/>
    <property type="match status" value="1"/>
</dbReference>
<dbReference type="AlphaFoldDB" id="A0A484IHW0"/>
<protein>
    <recommendedName>
        <fullName evidence="1">DNA primase/polymerase bifunctional N-terminal domain-containing protein</fullName>
    </recommendedName>
</protein>
<evidence type="ECO:0000313" key="3">
    <source>
        <dbReference type="Proteomes" id="UP000294299"/>
    </source>
</evidence>
<dbReference type="SUPFAM" id="SSF56747">
    <property type="entry name" value="Prim-pol domain"/>
    <property type="match status" value="1"/>
</dbReference>
<evidence type="ECO:0000259" key="1">
    <source>
        <dbReference type="Pfam" id="PF09250"/>
    </source>
</evidence>
<dbReference type="KEGG" id="nfn:NFRAN_2164"/>
<dbReference type="Gene3D" id="3.30.720.160">
    <property type="entry name" value="Bifunctional DNA primase/polymerase, N-terminal"/>
    <property type="match status" value="1"/>
</dbReference>
<evidence type="ECO:0000313" key="2">
    <source>
        <dbReference type="EMBL" id="VFJ14486.1"/>
    </source>
</evidence>
<dbReference type="InterPro" id="IPR015330">
    <property type="entry name" value="DNA_primase/pol_bifunc_N"/>
</dbReference>
<dbReference type="Proteomes" id="UP000294299">
    <property type="component" value="Chromosome NFRAN"/>
</dbReference>
<organism evidence="2 3">
    <name type="scientific">Candidatus Nitrosocosmicus franklandianus</name>
    <dbReference type="NCBI Taxonomy" id="1798806"/>
    <lineage>
        <taxon>Archaea</taxon>
        <taxon>Nitrososphaerota</taxon>
        <taxon>Nitrososphaeria</taxon>
        <taxon>Nitrososphaerales</taxon>
        <taxon>Nitrososphaeraceae</taxon>
        <taxon>Candidatus Nitrosocosmicus</taxon>
    </lineage>
</organism>
<name>A0A484IHW0_9ARCH</name>
<dbReference type="GeneID" id="39421412"/>
<gene>
    <name evidence="2" type="ORF">NFRAN_2164</name>
</gene>
<keyword evidence="3" id="KW-1185">Reference proteome</keyword>
<feature type="domain" description="DNA primase/polymerase bifunctional N-terminal" evidence="1">
    <location>
        <begin position="12"/>
        <end position="179"/>
    </location>
</feature>
<dbReference type="EMBL" id="LR216287">
    <property type="protein sequence ID" value="VFJ14486.1"/>
    <property type="molecule type" value="Genomic_DNA"/>
</dbReference>
<dbReference type="OrthoDB" id="12336at2157"/>
<proteinExistence type="predicted"/>
<accession>A0A484IHW0</accession>